<reference evidence="2" key="1">
    <citation type="submission" date="2020-06" db="EMBL/GenBank/DDBJ databases">
        <authorList>
            <person name="Onetto C."/>
        </authorList>
    </citation>
    <scope>NUCLEOTIDE SEQUENCE</scope>
</reference>
<keyword evidence="1" id="KW-1133">Transmembrane helix</keyword>
<evidence type="ECO:0000313" key="3">
    <source>
        <dbReference type="Proteomes" id="UP000714618"/>
    </source>
</evidence>
<evidence type="ECO:0000256" key="1">
    <source>
        <dbReference type="SAM" id="Phobius"/>
    </source>
</evidence>
<accession>A0A9N8JSC4</accession>
<name>A0A9N8JSC4_9PEZI</name>
<organism evidence="2 3">
    <name type="scientific">Aureobasidium mustum</name>
    <dbReference type="NCBI Taxonomy" id="2773714"/>
    <lineage>
        <taxon>Eukaryota</taxon>
        <taxon>Fungi</taxon>
        <taxon>Dikarya</taxon>
        <taxon>Ascomycota</taxon>
        <taxon>Pezizomycotina</taxon>
        <taxon>Dothideomycetes</taxon>
        <taxon>Dothideomycetidae</taxon>
        <taxon>Dothideales</taxon>
        <taxon>Saccotheciaceae</taxon>
        <taxon>Aureobasidium</taxon>
    </lineage>
</organism>
<feature type="transmembrane region" description="Helical" evidence="1">
    <location>
        <begin position="110"/>
        <end position="132"/>
    </location>
</feature>
<protein>
    <submittedName>
        <fullName evidence="2">Uncharacterized protein</fullName>
    </submittedName>
</protein>
<dbReference type="Proteomes" id="UP000714618">
    <property type="component" value="Unassembled WGS sequence"/>
</dbReference>
<keyword evidence="1" id="KW-0812">Transmembrane</keyword>
<comment type="caution">
    <text evidence="2">The sequence shown here is derived from an EMBL/GenBank/DDBJ whole genome shotgun (WGS) entry which is preliminary data.</text>
</comment>
<dbReference type="OrthoDB" id="440424at2759"/>
<proteinExistence type="predicted"/>
<sequence length="144" mass="15113">MAANSHELPEWLHQLLTQVNLEEITSAMENITLADFTRLVNIAKGQELNVTTITKLYEEASKLSGAGTALIAAALVVAVIAFAFPMSVAAVFLTPLGFTMNNIAAAMGGYGAPIVAGVVQGASAVSAGFSALKLWTMGNWTMPW</sequence>
<gene>
    <name evidence="2" type="ORF">AWRI4233_LOCUS3983</name>
</gene>
<feature type="transmembrane region" description="Helical" evidence="1">
    <location>
        <begin position="70"/>
        <end position="98"/>
    </location>
</feature>
<evidence type="ECO:0000313" key="2">
    <source>
        <dbReference type="EMBL" id="CAD0092992.1"/>
    </source>
</evidence>
<dbReference type="AlphaFoldDB" id="A0A9N8JSC4"/>
<dbReference type="EMBL" id="CAIJEO010000005">
    <property type="protein sequence ID" value="CAD0092992.1"/>
    <property type="molecule type" value="Genomic_DNA"/>
</dbReference>
<keyword evidence="1" id="KW-0472">Membrane</keyword>
<keyword evidence="3" id="KW-1185">Reference proteome</keyword>